<accession>A0A378JMT2</accession>
<dbReference type="Proteomes" id="UP000254794">
    <property type="component" value="Unassembled WGS sequence"/>
</dbReference>
<dbReference type="GO" id="GO:0009882">
    <property type="term" value="F:blue light photoreceptor activity"/>
    <property type="evidence" value="ECO:0007669"/>
    <property type="project" value="InterPro"/>
</dbReference>
<dbReference type="GO" id="GO:0071949">
    <property type="term" value="F:FAD binding"/>
    <property type="evidence" value="ECO:0007669"/>
    <property type="project" value="InterPro"/>
</dbReference>
<dbReference type="InterPro" id="IPR036046">
    <property type="entry name" value="Acylphosphatase-like_dom_sf"/>
</dbReference>
<gene>
    <name evidence="2" type="primary">ycgF_2</name>
    <name evidence="2" type="ORF">NCTC13316_01594</name>
</gene>
<feature type="domain" description="BLUF" evidence="1">
    <location>
        <begin position="4"/>
        <end position="95"/>
    </location>
</feature>
<name>A0A378JMT2_9GAMM</name>
<organism evidence="2 3">
    <name type="scientific">Legionella busanensis</name>
    <dbReference type="NCBI Taxonomy" id="190655"/>
    <lineage>
        <taxon>Bacteria</taxon>
        <taxon>Pseudomonadati</taxon>
        <taxon>Pseudomonadota</taxon>
        <taxon>Gammaproteobacteria</taxon>
        <taxon>Legionellales</taxon>
        <taxon>Legionellaceae</taxon>
        <taxon>Legionella</taxon>
    </lineage>
</organism>
<protein>
    <submittedName>
        <fullName evidence="2">Regulatory protein (GGDEF domain)</fullName>
    </submittedName>
</protein>
<keyword evidence="3" id="KW-1185">Reference proteome</keyword>
<evidence type="ECO:0000313" key="2">
    <source>
        <dbReference type="EMBL" id="STX51499.1"/>
    </source>
</evidence>
<dbReference type="SMART" id="SM01034">
    <property type="entry name" value="BLUF"/>
    <property type="match status" value="1"/>
</dbReference>
<dbReference type="Pfam" id="PF04940">
    <property type="entry name" value="BLUF"/>
    <property type="match status" value="1"/>
</dbReference>
<sequence length="144" mass="17081">MSELYHLIYKSQAKMPFNTSQLTQLAKIARFKNFTQQVSGLLIYSGQEFFQILEGRLDSIESIYNSILNDKRHKDIVLLVKEPITNRTFWRWNMGLTIIDDNTDIRTQLIEYMQNDIELAKANKDDARFILQAFSNKIFQQYIY</sequence>
<dbReference type="EMBL" id="UGOD01000001">
    <property type="protein sequence ID" value="STX51499.1"/>
    <property type="molecule type" value="Genomic_DNA"/>
</dbReference>
<dbReference type="InterPro" id="IPR007024">
    <property type="entry name" value="BLUF_domain"/>
</dbReference>
<dbReference type="SUPFAM" id="SSF54975">
    <property type="entry name" value="Acylphosphatase/BLUF domain-like"/>
    <property type="match status" value="1"/>
</dbReference>
<evidence type="ECO:0000313" key="3">
    <source>
        <dbReference type="Proteomes" id="UP000254794"/>
    </source>
</evidence>
<dbReference type="PROSITE" id="PS50925">
    <property type="entry name" value="BLUF"/>
    <property type="match status" value="1"/>
</dbReference>
<evidence type="ECO:0000259" key="1">
    <source>
        <dbReference type="PROSITE" id="PS50925"/>
    </source>
</evidence>
<dbReference type="AlphaFoldDB" id="A0A378JMT2"/>
<dbReference type="Gene3D" id="3.30.70.100">
    <property type="match status" value="1"/>
</dbReference>
<dbReference type="RefSeq" id="WP_115331132.1">
    <property type="nucleotide sequence ID" value="NZ_CAAAHP010000001.1"/>
</dbReference>
<dbReference type="OrthoDB" id="557705at2"/>
<reference evidence="2 3" key="1">
    <citation type="submission" date="2018-06" db="EMBL/GenBank/DDBJ databases">
        <authorList>
            <consortium name="Pathogen Informatics"/>
            <person name="Doyle S."/>
        </authorList>
    </citation>
    <scope>NUCLEOTIDE SEQUENCE [LARGE SCALE GENOMIC DNA]</scope>
    <source>
        <strain evidence="2 3">NCTC13316</strain>
    </source>
</reference>
<proteinExistence type="predicted"/>